<sequence length="659" mass="75205">MQFSEDNSQQSLSSLTADIISLSKNDEMSSLDRLTNLLLSVLNVIPALSLLKVFTDSLNSVFKNSINFQQTFGSLDLDNPNFQLIGDENSILNLIFSNPEFSMDKNEEALFYSALEKNLETLFLQSYNDPSAQPQIEPSSSTDQNPTLTPLEIISNPQLHNYLSDILKTENFLNNCNNVNLEKFLENHILNFFDSNNSPDKLLDTLPASEESSKIADSINHSTSVSNFEQELRLDTEDFAEKLVSDYPGLISENVYEIALALHQISKSDTQPINTLNNKNSVSAPSKTRTKVSKHNVNEKWLSSNRLKRLRKQYGITYLKGRFTPQENEKINIAISNVCSQKNWERETLLQFLFQKNPNDQDEYSGVWKQICGSIPDRPVQAIYHHIKRIFNPNNYQGNWTPDQDRQLKFWVSRLGHRWEVIGRRMNRTGTNCRDRFRNIKPGETRQTGRWDAKEKQALKDSVIKARLDAGLHTENIEFGQDIGVQWEAVSSILKTRNASQCRGKWNSFAPSQPPAPSIDPQPMVINSLPNDEIIESCQINYNSQLSDRIWTLESDLDLIKFVKQVSSQSPSSNNNENSININNCSNNSTNDYNPRARISWKLVVTFLNQSGTACNWKQAKARWEFLRKSANVPKHHNNSLVADTIQKILFPITPPKKN</sequence>
<dbReference type="CDD" id="cd00167">
    <property type="entry name" value="SANT"/>
    <property type="match status" value="1"/>
</dbReference>
<dbReference type="GO" id="GO:0000976">
    <property type="term" value="F:transcription cis-regulatory region binding"/>
    <property type="evidence" value="ECO:0007669"/>
    <property type="project" value="TreeGrafter"/>
</dbReference>
<dbReference type="GO" id="GO:0005634">
    <property type="term" value="C:nucleus"/>
    <property type="evidence" value="ECO:0007669"/>
    <property type="project" value="UniProtKB-SubCell"/>
</dbReference>
<accession>A0A1R1YR73</accession>
<dbReference type="InterPro" id="IPR017930">
    <property type="entry name" value="Myb_dom"/>
</dbReference>
<comment type="caution">
    <text evidence="7">The sequence shown here is derived from an EMBL/GenBank/DDBJ whole genome shotgun (WGS) entry which is preliminary data.</text>
</comment>
<dbReference type="PANTHER" id="PTHR46380:SF2">
    <property type="entry name" value="CYCLIN-D-BINDING MYB-LIKE TRANSCRIPTION FACTOR 1"/>
    <property type="match status" value="1"/>
</dbReference>
<dbReference type="AlphaFoldDB" id="A0A1R1YR73"/>
<keyword evidence="2 7" id="KW-0238">DNA-binding</keyword>
<dbReference type="OrthoDB" id="39591at2759"/>
<dbReference type="Gene3D" id="1.10.10.60">
    <property type="entry name" value="Homeodomain-like"/>
    <property type="match status" value="2"/>
</dbReference>
<dbReference type="InterPro" id="IPR009057">
    <property type="entry name" value="Homeodomain-like_sf"/>
</dbReference>
<evidence type="ECO:0000256" key="3">
    <source>
        <dbReference type="ARBA" id="ARBA00023242"/>
    </source>
</evidence>
<feature type="region of interest" description="Disordered" evidence="4">
    <location>
        <begin position="568"/>
        <end position="587"/>
    </location>
</feature>
<name>A0A1R1YR73_9FUNG</name>
<reference evidence="8" key="1">
    <citation type="submission" date="2017-01" db="EMBL/GenBank/DDBJ databases">
        <authorList>
            <person name="Wang Y."/>
            <person name="White M."/>
            <person name="Kvist S."/>
            <person name="Moncalvo J.-M."/>
        </authorList>
    </citation>
    <scope>NUCLEOTIDE SEQUENCE [LARGE SCALE GENOMIC DNA]</scope>
    <source>
        <strain evidence="8">ID-206-W2</strain>
    </source>
</reference>
<dbReference type="GO" id="GO:0003700">
    <property type="term" value="F:DNA-binding transcription factor activity"/>
    <property type="evidence" value="ECO:0007669"/>
    <property type="project" value="TreeGrafter"/>
</dbReference>
<feature type="domain" description="HTH myb-type" evidence="6">
    <location>
        <begin position="398"/>
        <end position="444"/>
    </location>
</feature>
<evidence type="ECO:0000313" key="8">
    <source>
        <dbReference type="Proteomes" id="UP000187429"/>
    </source>
</evidence>
<evidence type="ECO:0000313" key="7">
    <source>
        <dbReference type="EMBL" id="OMJ29360.1"/>
    </source>
</evidence>
<dbReference type="PROSITE" id="PS50090">
    <property type="entry name" value="MYB_LIKE"/>
    <property type="match status" value="2"/>
</dbReference>
<feature type="compositionally biased region" description="Polar residues" evidence="4">
    <location>
        <begin position="130"/>
        <end position="148"/>
    </location>
</feature>
<keyword evidence="8" id="KW-1185">Reference proteome</keyword>
<organism evidence="7 8">
    <name type="scientific">Smittium culicis</name>
    <dbReference type="NCBI Taxonomy" id="133412"/>
    <lineage>
        <taxon>Eukaryota</taxon>
        <taxon>Fungi</taxon>
        <taxon>Fungi incertae sedis</taxon>
        <taxon>Zoopagomycota</taxon>
        <taxon>Kickxellomycotina</taxon>
        <taxon>Harpellomycetes</taxon>
        <taxon>Harpellales</taxon>
        <taxon>Legeriomycetaceae</taxon>
        <taxon>Smittium</taxon>
    </lineage>
</organism>
<dbReference type="PANTHER" id="PTHR46380">
    <property type="entry name" value="CYCLIN-D-BINDING MYB-LIKE TRANSCRIPTION FACTOR 1"/>
    <property type="match status" value="1"/>
</dbReference>
<evidence type="ECO:0000256" key="2">
    <source>
        <dbReference type="ARBA" id="ARBA00023125"/>
    </source>
</evidence>
<feature type="domain" description="Myb-like" evidence="5">
    <location>
        <begin position="443"/>
        <end position="510"/>
    </location>
</feature>
<dbReference type="Proteomes" id="UP000187429">
    <property type="component" value="Unassembled WGS sequence"/>
</dbReference>
<gene>
    <name evidence="7" type="ORF">AYI69_g1149</name>
</gene>
<evidence type="ECO:0000256" key="1">
    <source>
        <dbReference type="ARBA" id="ARBA00004123"/>
    </source>
</evidence>
<dbReference type="Pfam" id="PF00249">
    <property type="entry name" value="Myb_DNA-binding"/>
    <property type="match status" value="1"/>
</dbReference>
<evidence type="ECO:0000259" key="5">
    <source>
        <dbReference type="PROSITE" id="PS50090"/>
    </source>
</evidence>
<proteinExistence type="predicted"/>
<evidence type="ECO:0000256" key="4">
    <source>
        <dbReference type="SAM" id="MobiDB-lite"/>
    </source>
</evidence>
<keyword evidence="3" id="KW-0539">Nucleus</keyword>
<comment type="subcellular location">
    <subcellularLocation>
        <location evidence="1">Nucleus</location>
    </subcellularLocation>
</comment>
<feature type="domain" description="Myb-like" evidence="5">
    <location>
        <begin position="392"/>
        <end position="441"/>
    </location>
</feature>
<dbReference type="SUPFAM" id="SSF46689">
    <property type="entry name" value="Homeodomain-like"/>
    <property type="match status" value="2"/>
</dbReference>
<evidence type="ECO:0000259" key="6">
    <source>
        <dbReference type="PROSITE" id="PS51294"/>
    </source>
</evidence>
<dbReference type="InterPro" id="IPR001005">
    <property type="entry name" value="SANT/Myb"/>
</dbReference>
<dbReference type="EMBL" id="LSSM01000305">
    <property type="protein sequence ID" value="OMJ29360.1"/>
    <property type="molecule type" value="Genomic_DNA"/>
</dbReference>
<feature type="region of interest" description="Disordered" evidence="4">
    <location>
        <begin position="130"/>
        <end position="149"/>
    </location>
</feature>
<dbReference type="PROSITE" id="PS51294">
    <property type="entry name" value="HTH_MYB"/>
    <property type="match status" value="1"/>
</dbReference>
<protein>
    <submittedName>
        <fullName evidence="7">DNA-binding protein reb1</fullName>
    </submittedName>
</protein>
<dbReference type="InterPro" id="IPR051651">
    <property type="entry name" value="DMTF1_DNA-bind_reg"/>
</dbReference>
<dbReference type="SMART" id="SM00717">
    <property type="entry name" value="SANT"/>
    <property type="match status" value="2"/>
</dbReference>